<dbReference type="Pfam" id="PF12997">
    <property type="entry name" value="DUF3881"/>
    <property type="match status" value="1"/>
</dbReference>
<keyword evidence="2" id="KW-1185">Reference proteome</keyword>
<gene>
    <name evidence="1" type="ORF">KTH89_11520</name>
</gene>
<dbReference type="AlphaFoldDB" id="A0A949JZN6"/>
<organism evidence="1 2">
    <name type="scientific">Diplocloster agilis</name>
    <dbReference type="NCBI Taxonomy" id="2850323"/>
    <lineage>
        <taxon>Bacteria</taxon>
        <taxon>Bacillati</taxon>
        <taxon>Bacillota</taxon>
        <taxon>Clostridia</taxon>
        <taxon>Lachnospirales</taxon>
        <taxon>Lachnospiraceae</taxon>
        <taxon>Diplocloster</taxon>
    </lineage>
</organism>
<dbReference type="EMBL" id="JAHQCW010000017">
    <property type="protein sequence ID" value="MBU9737171.1"/>
    <property type="molecule type" value="Genomic_DNA"/>
</dbReference>
<sequence>MHQYLRAIGFSDVTKQDMETLVKDTWDHFEYHEIVNEGESMNFAEVSKPFAEQMGIAIRGEYTSEDEFEWEYYYPYFRGEGITSTEEVTVERHADGDAYSGVCDDVKIGVTLIFYLQNIAEYLNHIGEHSLNSNYTVTLSGLSNSGKILLPISKNESQIKNDREASINRNKLIAAARNGDEDAIESLTLEDMDMYSMISRRIMYEDVLSIVDTYFMPYGVECDQYSIMGEILNYQLVENSITKEEIYILTLDCNELTFDICINKEDLVGEPERGRRFRGTIWLQGRINYED</sequence>
<evidence type="ECO:0000313" key="1">
    <source>
        <dbReference type="EMBL" id="MBU9737171.1"/>
    </source>
</evidence>
<dbReference type="InterPro" id="IPR024541">
    <property type="entry name" value="DUF3881"/>
</dbReference>
<accession>A0A949JZN6</accession>
<dbReference type="RefSeq" id="WP_158345256.1">
    <property type="nucleotide sequence ID" value="NZ_JAHQCW010000017.1"/>
</dbReference>
<protein>
    <submittedName>
        <fullName evidence="1">DUF3881 family protein</fullName>
    </submittedName>
</protein>
<name>A0A949JZN6_9FIRM</name>
<proteinExistence type="predicted"/>
<comment type="caution">
    <text evidence="1">The sequence shown here is derived from an EMBL/GenBank/DDBJ whole genome shotgun (WGS) entry which is preliminary data.</text>
</comment>
<evidence type="ECO:0000313" key="2">
    <source>
        <dbReference type="Proteomes" id="UP000712157"/>
    </source>
</evidence>
<dbReference type="Proteomes" id="UP000712157">
    <property type="component" value="Unassembled WGS sequence"/>
</dbReference>
<reference evidence="1" key="1">
    <citation type="submission" date="2021-06" db="EMBL/GenBank/DDBJ databases">
        <title>Description of novel taxa of the family Lachnospiraceae.</title>
        <authorList>
            <person name="Chaplin A.V."/>
            <person name="Sokolova S.R."/>
            <person name="Pikina A.P."/>
            <person name="Korzhanova M."/>
            <person name="Belova V."/>
            <person name="Korostin D."/>
            <person name="Efimov B.A."/>
        </authorList>
    </citation>
    <scope>NUCLEOTIDE SEQUENCE</scope>
    <source>
        <strain evidence="1">ASD5720</strain>
    </source>
</reference>